<comment type="caution">
    <text evidence="3">The sequence shown here is derived from an EMBL/GenBank/DDBJ whole genome shotgun (WGS) entry which is preliminary data.</text>
</comment>
<dbReference type="InterPro" id="IPR025507">
    <property type="entry name" value="DUF4394"/>
</dbReference>
<feature type="signal peptide" evidence="1">
    <location>
        <begin position="1"/>
        <end position="23"/>
    </location>
</feature>
<feature type="chain" id="PRO_5046310966" evidence="1">
    <location>
        <begin position="24"/>
        <end position="265"/>
    </location>
</feature>
<dbReference type="SUPFAM" id="SSF63829">
    <property type="entry name" value="Calcium-dependent phosphotriesterase"/>
    <property type="match status" value="1"/>
</dbReference>
<feature type="domain" description="DUF4394" evidence="2">
    <location>
        <begin position="48"/>
        <end position="263"/>
    </location>
</feature>
<keyword evidence="1" id="KW-0732">Signal</keyword>
<dbReference type="EMBL" id="JAFIRA010000005">
    <property type="protein sequence ID" value="MCJ2541993.1"/>
    <property type="molecule type" value="Genomic_DNA"/>
</dbReference>
<keyword evidence="4" id="KW-1185">Reference proteome</keyword>
<dbReference type="Proteomes" id="UP000830835">
    <property type="component" value="Unassembled WGS sequence"/>
</dbReference>
<proteinExistence type="predicted"/>
<evidence type="ECO:0000313" key="3">
    <source>
        <dbReference type="EMBL" id="MCJ2541993.1"/>
    </source>
</evidence>
<evidence type="ECO:0000256" key="1">
    <source>
        <dbReference type="SAM" id="SignalP"/>
    </source>
</evidence>
<dbReference type="PROSITE" id="PS51257">
    <property type="entry name" value="PROKAR_LIPOPROTEIN"/>
    <property type="match status" value="1"/>
</dbReference>
<organism evidence="3 4">
    <name type="scientific">Thermostichus vulcanus str. 'Rupite'</name>
    <dbReference type="NCBI Taxonomy" id="2813851"/>
    <lineage>
        <taxon>Bacteria</taxon>
        <taxon>Bacillati</taxon>
        <taxon>Cyanobacteriota</taxon>
        <taxon>Cyanophyceae</taxon>
        <taxon>Thermostichales</taxon>
        <taxon>Thermostichaceae</taxon>
        <taxon>Thermostichus</taxon>
    </lineage>
</organism>
<name>A0ABT0C878_THEVL</name>
<dbReference type="Pfam" id="PF14339">
    <property type="entry name" value="DUF4394"/>
    <property type="match status" value="1"/>
</dbReference>
<evidence type="ECO:0000259" key="2">
    <source>
        <dbReference type="Pfam" id="PF14339"/>
    </source>
</evidence>
<sequence>MRKHLVSLVASGLALLGCSSSNASPMGMIPSQADLVALSSGNRLTLIRSADASVQGSLRVTGVNGNLIGIDVRPANGALYALSDTNILYTINLQTGAATVASRLSVPFTGGSLSGMDFNPVPDRLRLVGANGQNFRINVDTGEVIQDGTLAFAPGELQGSPPAITAAAYTNNVAGAQSTRLLNIDGERNLLVLQNPPNDGVLTPIGPLGVPFGSVGGFDIRTDTNGVDTGFAIGGSTLYRIDLSSGRATTLGTVAGGPFLGLAAL</sequence>
<reference evidence="3" key="1">
    <citation type="submission" date="2021-02" db="EMBL/GenBank/DDBJ databases">
        <title>The CRISPR/cas machinery reduction and long-range gene transfer in the hot spring cyanobacterium Synechococcus.</title>
        <authorList>
            <person name="Dvorak P."/>
            <person name="Jahodarova E."/>
            <person name="Hasler P."/>
            <person name="Poulickova A."/>
        </authorList>
    </citation>
    <scope>NUCLEOTIDE SEQUENCE</scope>
    <source>
        <strain evidence="3">Rupite</strain>
    </source>
</reference>
<protein>
    <submittedName>
        <fullName evidence="3">DUF4394 domain-containing protein</fullName>
    </submittedName>
</protein>
<gene>
    <name evidence="3" type="ORF">JX360_03570</name>
</gene>
<evidence type="ECO:0000313" key="4">
    <source>
        <dbReference type="Proteomes" id="UP000830835"/>
    </source>
</evidence>
<accession>A0ABT0C878</accession>
<dbReference type="RefSeq" id="WP_244349203.1">
    <property type="nucleotide sequence ID" value="NZ_JAFIRA010000005.1"/>
</dbReference>